<dbReference type="PANTHER" id="PTHR30383:SF5">
    <property type="entry name" value="SGNH HYDROLASE-TYPE ESTERASE DOMAIN-CONTAINING PROTEIN"/>
    <property type="match status" value="1"/>
</dbReference>
<dbReference type="SUPFAM" id="SSF48452">
    <property type="entry name" value="TPR-like"/>
    <property type="match status" value="1"/>
</dbReference>
<keyword evidence="1" id="KW-1133">Transmembrane helix</keyword>
<dbReference type="PANTHER" id="PTHR30383">
    <property type="entry name" value="THIOESTERASE 1/PROTEASE 1/LYSOPHOSPHOLIPASE L1"/>
    <property type="match status" value="1"/>
</dbReference>
<dbReference type="RefSeq" id="WP_311496080.1">
    <property type="nucleotide sequence ID" value="NZ_JAVRHO010000025.1"/>
</dbReference>
<proteinExistence type="predicted"/>
<feature type="transmembrane region" description="Helical" evidence="1">
    <location>
        <begin position="6"/>
        <end position="30"/>
    </location>
</feature>
<sequence>MDKKTVFKLIAISFPFLLILVVEVMLRLFGYGENYQLFHKVTSENNTEYYVMNSDISKKYFKNTGFNSDNQSDLFLKSKTEDTYRIFVQGASTVVGFPFYKNGSFPRILKHRLSRTFPEKNIEVINTGITAVNSYTLWDLTDKIIAQNPDLVIIYAGHNEYYGALGAGSSVFTGNHPSLVRSYLKLKNLRFFQLLENTYSKIFASKIDAGYKVGETTLMEVMAREQQIPFDSEIYHAGVDQFRSNLNIIISKYQDNNIPVLLSTLVSNEKDIPPFISDDMEEEKFERALGNDKGNIYRIGEQNAEAAYKLGQYYIDKQKDSAKKYLQIAKELDLLRFRAPEKINNIITELSEKEGVFLVDAKKLFRDKSQSGFIDNELMTEHVHPNIKGNFLIADAIYNKMEELQFIGRWDNFIPYDDAFQDIPITQIDSIRGKFIVEDLKRSWPYVLEMSGKNPVRGYHSIQNPTYEERKAINLYSGMEKWEDVMRQAYHTYNNEGDFKNALRVAQSLISEYPEQPKVYEMAAEICMKMDMMDYAEFYSKKAEQLK</sequence>
<organism evidence="2 3">
    <name type="scientific">Autumnicola lenta</name>
    <dbReference type="NCBI Taxonomy" id="3075593"/>
    <lineage>
        <taxon>Bacteria</taxon>
        <taxon>Pseudomonadati</taxon>
        <taxon>Bacteroidota</taxon>
        <taxon>Flavobacteriia</taxon>
        <taxon>Flavobacteriales</taxon>
        <taxon>Flavobacteriaceae</taxon>
        <taxon>Autumnicola</taxon>
    </lineage>
</organism>
<dbReference type="InterPro" id="IPR011990">
    <property type="entry name" value="TPR-like_helical_dom_sf"/>
</dbReference>
<dbReference type="EMBL" id="JAVRHO010000025">
    <property type="protein sequence ID" value="MDT0647980.1"/>
    <property type="molecule type" value="Genomic_DNA"/>
</dbReference>
<comment type="caution">
    <text evidence="2">The sequence shown here is derived from an EMBL/GenBank/DDBJ whole genome shotgun (WGS) entry which is preliminary data.</text>
</comment>
<accession>A0ABU3CPX8</accession>
<dbReference type="InterPro" id="IPR051532">
    <property type="entry name" value="Ester_Hydrolysis_Enzymes"/>
</dbReference>
<dbReference type="Gene3D" id="3.40.50.1110">
    <property type="entry name" value="SGNH hydrolase"/>
    <property type="match status" value="1"/>
</dbReference>
<reference evidence="2 3" key="1">
    <citation type="submission" date="2023-09" db="EMBL/GenBank/DDBJ databases">
        <authorList>
            <person name="Rey-Velasco X."/>
        </authorList>
    </citation>
    <scope>NUCLEOTIDE SEQUENCE [LARGE SCALE GENOMIC DNA]</scope>
    <source>
        <strain evidence="2 3">F260</strain>
    </source>
</reference>
<keyword evidence="1" id="KW-0472">Membrane</keyword>
<evidence type="ECO:0008006" key="4">
    <source>
        <dbReference type="Google" id="ProtNLM"/>
    </source>
</evidence>
<dbReference type="Proteomes" id="UP001245285">
    <property type="component" value="Unassembled WGS sequence"/>
</dbReference>
<evidence type="ECO:0000313" key="2">
    <source>
        <dbReference type="EMBL" id="MDT0647980.1"/>
    </source>
</evidence>
<keyword evidence="1" id="KW-0812">Transmembrane</keyword>
<protein>
    <recommendedName>
        <fullName evidence="4">SGNH hydrolase-type esterase domain-containing protein</fullName>
    </recommendedName>
</protein>
<evidence type="ECO:0000313" key="3">
    <source>
        <dbReference type="Proteomes" id="UP001245285"/>
    </source>
</evidence>
<keyword evidence="3" id="KW-1185">Reference proteome</keyword>
<evidence type="ECO:0000256" key="1">
    <source>
        <dbReference type="SAM" id="Phobius"/>
    </source>
</evidence>
<dbReference type="SUPFAM" id="SSF52266">
    <property type="entry name" value="SGNH hydrolase"/>
    <property type="match status" value="1"/>
</dbReference>
<gene>
    <name evidence="2" type="ORF">RM545_14880</name>
</gene>
<name>A0ABU3CPX8_9FLAO</name>
<dbReference type="InterPro" id="IPR036514">
    <property type="entry name" value="SGNH_hydro_sf"/>
</dbReference>